<proteinExistence type="predicted"/>
<evidence type="ECO:0000256" key="1">
    <source>
        <dbReference type="SAM" id="MobiDB-lite"/>
    </source>
</evidence>
<dbReference type="EMBL" id="OX465084">
    <property type="protein sequence ID" value="CAI9299123.1"/>
    <property type="molecule type" value="Genomic_DNA"/>
</dbReference>
<organism evidence="2 3">
    <name type="scientific">Lactuca saligna</name>
    <name type="common">Willowleaf lettuce</name>
    <dbReference type="NCBI Taxonomy" id="75948"/>
    <lineage>
        <taxon>Eukaryota</taxon>
        <taxon>Viridiplantae</taxon>
        <taxon>Streptophyta</taxon>
        <taxon>Embryophyta</taxon>
        <taxon>Tracheophyta</taxon>
        <taxon>Spermatophyta</taxon>
        <taxon>Magnoliopsida</taxon>
        <taxon>eudicotyledons</taxon>
        <taxon>Gunneridae</taxon>
        <taxon>Pentapetalae</taxon>
        <taxon>asterids</taxon>
        <taxon>campanulids</taxon>
        <taxon>Asterales</taxon>
        <taxon>Asteraceae</taxon>
        <taxon>Cichorioideae</taxon>
        <taxon>Cichorieae</taxon>
        <taxon>Lactucinae</taxon>
        <taxon>Lactuca</taxon>
    </lineage>
</organism>
<evidence type="ECO:0000313" key="2">
    <source>
        <dbReference type="EMBL" id="CAI9299123.1"/>
    </source>
</evidence>
<reference evidence="2" key="1">
    <citation type="submission" date="2023-04" db="EMBL/GenBank/DDBJ databases">
        <authorList>
            <person name="Vijverberg K."/>
            <person name="Xiong W."/>
            <person name="Schranz E."/>
        </authorList>
    </citation>
    <scope>NUCLEOTIDE SEQUENCE</scope>
</reference>
<gene>
    <name evidence="2" type="ORF">LSALG_LOCUS37848</name>
</gene>
<sequence>MSPKSITFSCHAIKDCLVTRQFGDRRNFRSITDGFGRTIAPFEDIPHRVDISHVKIGLLTSRRTRINDEIQASFEGKIYKLGIIEFDEDWFPFKFDPSEDGNEKTVSEDEMAEQNDEREEGEIRPEINDLDDQEPGNFRVPANDPTRTEMEVEEAHLEATVQTKILTEEAEATPRNMEFQTTNGSMEQASHGIDACQLDPSYPKSKILHDGPGNGLPPLGCFGPFPYPTICNEAHTFIVGRSNGKRRRVLDSTPSISPVVDSGDIDPMPHTVPLPDSPRISLVEKHIDLNTPPIQQADHR</sequence>
<dbReference type="AlphaFoldDB" id="A0AA35ZUG9"/>
<name>A0AA35ZUG9_LACSI</name>
<evidence type="ECO:0000313" key="3">
    <source>
        <dbReference type="Proteomes" id="UP001177003"/>
    </source>
</evidence>
<accession>A0AA35ZUG9</accession>
<keyword evidence="3" id="KW-1185">Reference proteome</keyword>
<feature type="compositionally biased region" description="Acidic residues" evidence="1">
    <location>
        <begin position="108"/>
        <end position="120"/>
    </location>
</feature>
<dbReference type="Proteomes" id="UP001177003">
    <property type="component" value="Chromosome 8"/>
</dbReference>
<feature type="region of interest" description="Disordered" evidence="1">
    <location>
        <begin position="95"/>
        <end position="138"/>
    </location>
</feature>
<protein>
    <submittedName>
        <fullName evidence="2">Uncharacterized protein</fullName>
    </submittedName>
</protein>